<feature type="transmembrane region" description="Helical" evidence="1">
    <location>
        <begin position="120"/>
        <end position="137"/>
    </location>
</feature>
<evidence type="ECO:0000259" key="2">
    <source>
        <dbReference type="Pfam" id="PF06580"/>
    </source>
</evidence>
<name>A0A5B8UGX3_9BACT</name>
<dbReference type="KEGG" id="fgg:FSB75_08255"/>
<dbReference type="InterPro" id="IPR050640">
    <property type="entry name" value="Bact_2-comp_sensor_kinase"/>
</dbReference>
<dbReference type="GO" id="GO:0000155">
    <property type="term" value="F:phosphorelay sensor kinase activity"/>
    <property type="evidence" value="ECO:0007669"/>
    <property type="project" value="InterPro"/>
</dbReference>
<dbReference type="Proteomes" id="UP000321204">
    <property type="component" value="Chromosome"/>
</dbReference>
<feature type="transmembrane region" description="Helical" evidence="1">
    <location>
        <begin position="80"/>
        <end position="100"/>
    </location>
</feature>
<proteinExistence type="predicted"/>
<feature type="transmembrane region" description="Helical" evidence="1">
    <location>
        <begin position="42"/>
        <end position="68"/>
    </location>
</feature>
<gene>
    <name evidence="3" type="ORF">FSB75_08255</name>
</gene>
<feature type="domain" description="Signal transduction histidine kinase internal region" evidence="2">
    <location>
        <begin position="164"/>
        <end position="241"/>
    </location>
</feature>
<evidence type="ECO:0000256" key="1">
    <source>
        <dbReference type="SAM" id="Phobius"/>
    </source>
</evidence>
<dbReference type="OrthoDB" id="9809908at2"/>
<dbReference type="Pfam" id="PF06580">
    <property type="entry name" value="His_kinase"/>
    <property type="match status" value="1"/>
</dbReference>
<accession>A0A5B8UGX3</accession>
<evidence type="ECO:0000313" key="4">
    <source>
        <dbReference type="Proteomes" id="UP000321204"/>
    </source>
</evidence>
<dbReference type="PANTHER" id="PTHR34220">
    <property type="entry name" value="SENSOR HISTIDINE KINASE YPDA"/>
    <property type="match status" value="1"/>
</dbReference>
<dbReference type="GO" id="GO:0016020">
    <property type="term" value="C:membrane"/>
    <property type="evidence" value="ECO:0007669"/>
    <property type="project" value="InterPro"/>
</dbReference>
<organism evidence="3 4">
    <name type="scientific">Flavisolibacter ginsenosidimutans</name>
    <dbReference type="NCBI Taxonomy" id="661481"/>
    <lineage>
        <taxon>Bacteria</taxon>
        <taxon>Pseudomonadati</taxon>
        <taxon>Bacteroidota</taxon>
        <taxon>Chitinophagia</taxon>
        <taxon>Chitinophagales</taxon>
        <taxon>Chitinophagaceae</taxon>
        <taxon>Flavisolibacter</taxon>
    </lineage>
</organism>
<dbReference type="PANTHER" id="PTHR34220:SF7">
    <property type="entry name" value="SENSOR HISTIDINE KINASE YPDA"/>
    <property type="match status" value="1"/>
</dbReference>
<dbReference type="InterPro" id="IPR010559">
    <property type="entry name" value="Sig_transdc_His_kin_internal"/>
</dbReference>
<feature type="transmembrane region" description="Helical" evidence="1">
    <location>
        <begin position="12"/>
        <end position="36"/>
    </location>
</feature>
<evidence type="ECO:0000313" key="3">
    <source>
        <dbReference type="EMBL" id="QEC55887.1"/>
    </source>
</evidence>
<keyword evidence="1" id="KW-0472">Membrane</keyword>
<dbReference type="EMBL" id="CP042433">
    <property type="protein sequence ID" value="QEC55887.1"/>
    <property type="molecule type" value="Genomic_DNA"/>
</dbReference>
<sequence length="352" mass="40512">MRLKLPEYSGKDYFVWAVTLLPFTMALNSIIFGSRYFTDGTIFLPTTLISAFVFTLDFTACGGIALLLRRRMPHEEQTSRRLFLMIFCFVDLSGVFLLTLFHGYEIFPSFNYTFNEKGFIWAYVCMAIINIFLTLLMEGISRYNNWRENLKETEQIKKTFTQSQLLGLKSQVNPHFLFNSLNTLSSLIQEDEGEAEVFLNEMSKVYRYMLRGDDEQLVTLQTEVKFIGSYTHLLEKRFGQSLQVKLCIEEEDLEKFLPPLSLQVLIENAFSQNSMTKAKPLVINVCSNSTNEIRVCNNRQPKMISNDMDIESGLDNLVAKYRLLNAASVVINDEETQRCISLPLLREKGGEA</sequence>
<reference evidence="3 4" key="1">
    <citation type="journal article" date="2015" name="Int. J. Syst. Evol. Microbiol.">
        <title>Flavisolibacter ginsenosidimutans sp. nov., with ginsenoside-converting activity isolated from soil used for cultivating ginseng.</title>
        <authorList>
            <person name="Zhao Y."/>
            <person name="Liu Q."/>
            <person name="Kang M.S."/>
            <person name="Jin F."/>
            <person name="Yu H."/>
            <person name="Im W.T."/>
        </authorList>
    </citation>
    <scope>NUCLEOTIDE SEQUENCE [LARGE SCALE GENOMIC DNA]</scope>
    <source>
        <strain evidence="3 4">Gsoil 636</strain>
    </source>
</reference>
<keyword evidence="1" id="KW-1133">Transmembrane helix</keyword>
<keyword evidence="1" id="KW-0812">Transmembrane</keyword>
<dbReference type="RefSeq" id="WP_146785461.1">
    <property type="nucleotide sequence ID" value="NZ_BAABIO010000001.1"/>
</dbReference>
<keyword evidence="4" id="KW-1185">Reference proteome</keyword>
<protein>
    <recommendedName>
        <fullName evidence="2">Signal transduction histidine kinase internal region domain-containing protein</fullName>
    </recommendedName>
</protein>
<dbReference type="AlphaFoldDB" id="A0A5B8UGX3"/>